<proteinExistence type="predicted"/>
<feature type="transmembrane region" description="Helical" evidence="1">
    <location>
        <begin position="106"/>
        <end position="128"/>
    </location>
</feature>
<feature type="transmembrane region" description="Helical" evidence="1">
    <location>
        <begin position="70"/>
        <end position="94"/>
    </location>
</feature>
<reference evidence="3" key="1">
    <citation type="journal article" date="2019" name="Int. J. Syst. Evol. Microbiol.">
        <title>The Global Catalogue of Microorganisms (GCM) 10K type strain sequencing project: providing services to taxonomists for standard genome sequencing and annotation.</title>
        <authorList>
            <consortium name="The Broad Institute Genomics Platform"/>
            <consortium name="The Broad Institute Genome Sequencing Center for Infectious Disease"/>
            <person name="Wu L."/>
            <person name="Ma J."/>
        </authorList>
    </citation>
    <scope>NUCLEOTIDE SEQUENCE [LARGE SCALE GENOMIC DNA]</scope>
    <source>
        <strain evidence="3">CCUG 55328</strain>
    </source>
</reference>
<dbReference type="Proteomes" id="UP001597151">
    <property type="component" value="Unassembled WGS sequence"/>
</dbReference>
<evidence type="ECO:0000256" key="1">
    <source>
        <dbReference type="SAM" id="Phobius"/>
    </source>
</evidence>
<accession>A0ABW3TFY7</accession>
<dbReference type="EMBL" id="JBHTKR010000006">
    <property type="protein sequence ID" value="MFD1196095.1"/>
    <property type="molecule type" value="Genomic_DNA"/>
</dbReference>
<evidence type="ECO:0000313" key="2">
    <source>
        <dbReference type="EMBL" id="MFD1196095.1"/>
    </source>
</evidence>
<keyword evidence="1" id="KW-0472">Membrane</keyword>
<comment type="caution">
    <text evidence="2">The sequence shown here is derived from an EMBL/GenBank/DDBJ whole genome shotgun (WGS) entry which is preliminary data.</text>
</comment>
<feature type="transmembrane region" description="Helical" evidence="1">
    <location>
        <begin position="31"/>
        <end position="50"/>
    </location>
</feature>
<evidence type="ECO:0000313" key="3">
    <source>
        <dbReference type="Proteomes" id="UP001597151"/>
    </source>
</evidence>
<sequence>MAVTSEIVATYKAPGRVMARLMSDGPREDRALAILLGACVVMFIATWPNASREAFLTGQEPQMLMAARLFGVVFVLPLLLYVIALISHGMLRLFGGQSTGYRTRIALFWALLAASPLALLVGLAGGFIGPGLETRLTGAIWFAAFAWFWIAGLRQAGWGETR</sequence>
<feature type="transmembrane region" description="Helical" evidence="1">
    <location>
        <begin position="134"/>
        <end position="153"/>
    </location>
</feature>
<protein>
    <submittedName>
        <fullName evidence="2">YIP1 family protein</fullName>
    </submittedName>
</protein>
<keyword evidence="1" id="KW-0812">Transmembrane</keyword>
<keyword evidence="1" id="KW-1133">Transmembrane helix</keyword>
<dbReference type="RefSeq" id="WP_380793694.1">
    <property type="nucleotide sequence ID" value="NZ_JBHTKR010000006.1"/>
</dbReference>
<gene>
    <name evidence="2" type="ORF">ACFQ3C_15610</name>
</gene>
<organism evidence="2 3">
    <name type="scientific">Seohaeicola saemankumensis</name>
    <dbReference type="NCBI Taxonomy" id="481181"/>
    <lineage>
        <taxon>Bacteria</taxon>
        <taxon>Pseudomonadati</taxon>
        <taxon>Pseudomonadota</taxon>
        <taxon>Alphaproteobacteria</taxon>
        <taxon>Rhodobacterales</taxon>
        <taxon>Roseobacteraceae</taxon>
        <taxon>Seohaeicola</taxon>
    </lineage>
</organism>
<name>A0ABW3TFY7_9RHOB</name>
<keyword evidence="3" id="KW-1185">Reference proteome</keyword>